<feature type="chain" id="PRO_5007526884" evidence="2">
    <location>
        <begin position="19"/>
        <end position="243"/>
    </location>
</feature>
<gene>
    <name evidence="3" type="ORF">g.45509</name>
</gene>
<name>A0A146L3W7_LYGHE</name>
<evidence type="ECO:0000256" key="2">
    <source>
        <dbReference type="SAM" id="SignalP"/>
    </source>
</evidence>
<feature type="signal peptide" evidence="2">
    <location>
        <begin position="1"/>
        <end position="18"/>
    </location>
</feature>
<dbReference type="AlphaFoldDB" id="A0A146L3W7"/>
<sequence>MLFCSTFLCLLGITLCGGKSYTPCELAVELYKVVDSNMWRSLTDKIPLFVCVAGYHQYDSRTGTLSKDYNGIFGLPRDPRIEKDYNQDDIGLRWYTVVPLIEDGTDLSYNWHNLTTELDIFGHEVLTVDPNLEFFEHICSGSYVETETCNLALSHYVVSAFEVPVPTDPTLLNKLRFNHLKLESFNPLAPRNGYGFRTSTSWYWQTVGTIITFWTAGLILVGITAFGYHYVRTKLNTINVIVN</sequence>
<dbReference type="EMBL" id="GDHC01016633">
    <property type="protein sequence ID" value="JAQ01996.1"/>
    <property type="molecule type" value="Transcribed_RNA"/>
</dbReference>
<feature type="transmembrane region" description="Helical" evidence="1">
    <location>
        <begin position="202"/>
        <end position="228"/>
    </location>
</feature>
<keyword evidence="2" id="KW-0732">Signal</keyword>
<keyword evidence="1" id="KW-0812">Transmembrane</keyword>
<reference evidence="3" key="1">
    <citation type="journal article" date="2016" name="Gigascience">
        <title>De novo construction of an expanded transcriptome assembly for the western tarnished plant bug, Lygus hesperus.</title>
        <authorList>
            <person name="Tassone E.E."/>
            <person name="Geib S.M."/>
            <person name="Hall B."/>
            <person name="Fabrick J.A."/>
            <person name="Brent C.S."/>
            <person name="Hull J.J."/>
        </authorList>
    </citation>
    <scope>NUCLEOTIDE SEQUENCE</scope>
</reference>
<proteinExistence type="predicted"/>
<evidence type="ECO:0000313" key="3">
    <source>
        <dbReference type="EMBL" id="JAQ01996.1"/>
    </source>
</evidence>
<organism evidence="3">
    <name type="scientific">Lygus hesperus</name>
    <name type="common">Western plant bug</name>
    <dbReference type="NCBI Taxonomy" id="30085"/>
    <lineage>
        <taxon>Eukaryota</taxon>
        <taxon>Metazoa</taxon>
        <taxon>Ecdysozoa</taxon>
        <taxon>Arthropoda</taxon>
        <taxon>Hexapoda</taxon>
        <taxon>Insecta</taxon>
        <taxon>Pterygota</taxon>
        <taxon>Neoptera</taxon>
        <taxon>Paraneoptera</taxon>
        <taxon>Hemiptera</taxon>
        <taxon>Heteroptera</taxon>
        <taxon>Panheteroptera</taxon>
        <taxon>Cimicomorpha</taxon>
        <taxon>Miridae</taxon>
        <taxon>Mirini</taxon>
        <taxon>Lygus</taxon>
    </lineage>
</organism>
<keyword evidence="1" id="KW-0472">Membrane</keyword>
<keyword evidence="1" id="KW-1133">Transmembrane helix</keyword>
<protein>
    <submittedName>
        <fullName evidence="3">Uncharacterized protein</fullName>
    </submittedName>
</protein>
<evidence type="ECO:0000256" key="1">
    <source>
        <dbReference type="SAM" id="Phobius"/>
    </source>
</evidence>
<accession>A0A146L3W7</accession>